<dbReference type="Gene3D" id="3.40.50.300">
    <property type="entry name" value="P-loop containing nucleotide triphosphate hydrolases"/>
    <property type="match status" value="1"/>
</dbReference>
<dbReference type="PANTHER" id="PTHR43883">
    <property type="entry name" value="SLR0207 PROTEIN"/>
    <property type="match status" value="1"/>
</dbReference>
<reference evidence="2 3" key="1">
    <citation type="submission" date="2017-07" db="EMBL/GenBank/DDBJ databases">
        <title>Tamlnaduibacter salinus (Mi-7) genome sequencing.</title>
        <authorList>
            <person name="Verma A."/>
            <person name="Krishnamurthi S."/>
        </authorList>
    </citation>
    <scope>NUCLEOTIDE SEQUENCE [LARGE SCALE GENOMIC DNA]</scope>
    <source>
        <strain evidence="2 3">Mi-7</strain>
    </source>
</reference>
<sequence length="538" mass="60784">MAKENSVSSELISALQDPALYDHPVDGFRVFETHISWVILTGEFAYKIKKPMDFGFLNFSTLERRRTFCHEEVRLNRRMADSLYLDVLPITGSASAPVLNGDGEPFEYAIRMRQFDQAGMLDGMQERGELTSGIIRDLAHQTALFHRNLPTDPPDDELGTAGAIGSAMQENFDQVRPMLEDADLLRQVDELEAWTQSTFERHRDRIQKRRDDGFVRECHGDLHLSNITLQNGQATVFDCIEFNDSFRWIDVLNDLAFLLMDLESRDEYGLATEALNTWLEYTGDYEGLALLPLYKAYRAMVRAKIALFTRENPDLDDEARAELLDSYRRYAALADTYTRIPNAYLLATTGLSGSGKSVISAALSRSLGLVRLRSDVERKRLFGLDPLEQSHSEQEGNLYTAEATRETYDRLSQLAGALLQAGMPVIVDSAALKQQEREQLESVAANLGLPFCLIDCEAPEETRRQWVRERQGDASEATESLLDAQRQWAESLTEEERTHTIHVRTDAEGAAELLAERIRGHFRVDPRTDHPGESASPA</sequence>
<dbReference type="OrthoDB" id="9810277at2"/>
<dbReference type="InterPro" id="IPR011009">
    <property type="entry name" value="Kinase-like_dom_sf"/>
</dbReference>
<dbReference type="Pfam" id="PF01636">
    <property type="entry name" value="APH"/>
    <property type="match status" value="1"/>
</dbReference>
<evidence type="ECO:0000259" key="1">
    <source>
        <dbReference type="Pfam" id="PF01636"/>
    </source>
</evidence>
<proteinExistence type="predicted"/>
<dbReference type="SUPFAM" id="SSF52540">
    <property type="entry name" value="P-loop containing nucleoside triphosphate hydrolases"/>
    <property type="match status" value="1"/>
</dbReference>
<dbReference type="Pfam" id="PF13671">
    <property type="entry name" value="AAA_33"/>
    <property type="match status" value="1"/>
</dbReference>
<dbReference type="RefSeq" id="WP_095609442.1">
    <property type="nucleotide sequence ID" value="NZ_NMPM01000002.1"/>
</dbReference>
<dbReference type="PANTHER" id="PTHR43883:SF1">
    <property type="entry name" value="GLUCONOKINASE"/>
    <property type="match status" value="1"/>
</dbReference>
<dbReference type="Gene3D" id="3.90.1200.10">
    <property type="match status" value="1"/>
</dbReference>
<organism evidence="2 3">
    <name type="scientific">Tamilnaduibacter salinus</name>
    <dbReference type="NCBI Taxonomy" id="1484056"/>
    <lineage>
        <taxon>Bacteria</taxon>
        <taxon>Pseudomonadati</taxon>
        <taxon>Pseudomonadota</taxon>
        <taxon>Gammaproteobacteria</taxon>
        <taxon>Pseudomonadales</taxon>
        <taxon>Marinobacteraceae</taxon>
        <taxon>Tamilnaduibacter</taxon>
    </lineage>
</organism>
<gene>
    <name evidence="2" type="ORF">CF392_00115</name>
</gene>
<dbReference type="Proteomes" id="UP000218332">
    <property type="component" value="Unassembled WGS sequence"/>
</dbReference>
<dbReference type="InterPro" id="IPR002575">
    <property type="entry name" value="Aminoglycoside_PTrfase"/>
</dbReference>
<keyword evidence="3" id="KW-1185">Reference proteome</keyword>
<comment type="caution">
    <text evidence="2">The sequence shown here is derived from an EMBL/GenBank/DDBJ whole genome shotgun (WGS) entry which is preliminary data.</text>
</comment>
<accession>A0A2A2I6Z1</accession>
<dbReference type="InterPro" id="IPR052732">
    <property type="entry name" value="Cell-binding_unc_protein"/>
</dbReference>
<evidence type="ECO:0000313" key="3">
    <source>
        <dbReference type="Proteomes" id="UP000218332"/>
    </source>
</evidence>
<evidence type="ECO:0000313" key="2">
    <source>
        <dbReference type="EMBL" id="PAV27509.1"/>
    </source>
</evidence>
<name>A0A2A2I6Z1_9GAMM</name>
<dbReference type="InterPro" id="IPR027417">
    <property type="entry name" value="P-loop_NTPase"/>
</dbReference>
<dbReference type="EMBL" id="NMPM01000002">
    <property type="protein sequence ID" value="PAV27509.1"/>
    <property type="molecule type" value="Genomic_DNA"/>
</dbReference>
<protein>
    <recommendedName>
        <fullName evidence="1">Aminoglycoside phosphotransferase domain-containing protein</fullName>
    </recommendedName>
</protein>
<feature type="domain" description="Aminoglycoside phosphotransferase" evidence="1">
    <location>
        <begin position="124"/>
        <end position="290"/>
    </location>
</feature>
<dbReference type="SUPFAM" id="SSF56112">
    <property type="entry name" value="Protein kinase-like (PK-like)"/>
    <property type="match status" value="1"/>
</dbReference>
<dbReference type="AlphaFoldDB" id="A0A2A2I6Z1"/>